<organism evidence="2 3">
    <name type="scientific">Pelomicrobium methylotrophicum</name>
    <dbReference type="NCBI Taxonomy" id="2602750"/>
    <lineage>
        <taxon>Bacteria</taxon>
        <taxon>Pseudomonadati</taxon>
        <taxon>Pseudomonadota</taxon>
        <taxon>Hydrogenophilia</taxon>
        <taxon>Hydrogenophilia incertae sedis</taxon>
        <taxon>Pelomicrobium</taxon>
    </lineage>
</organism>
<dbReference type="OrthoDB" id="5512223at2"/>
<dbReference type="InterPro" id="IPR014729">
    <property type="entry name" value="Rossmann-like_a/b/a_fold"/>
</dbReference>
<dbReference type="AlphaFoldDB" id="A0A5C7ELE9"/>
<dbReference type="EMBL" id="VPFL01000006">
    <property type="protein sequence ID" value="TXF12366.1"/>
    <property type="molecule type" value="Genomic_DNA"/>
</dbReference>
<dbReference type="InParanoid" id="A0A5C7ELE9"/>
<reference evidence="2 3" key="1">
    <citation type="submission" date="2019-08" db="EMBL/GenBank/DDBJ databases">
        <title>Pelomicrobium methylotrophicum gen. nov., sp. nov. a moderately thermophilic, facultatively anaerobic, lithoautotrophic and methylotrophic bacterium isolated from a terrestrial mud volcano.</title>
        <authorList>
            <person name="Slobodkina G.B."/>
            <person name="Merkel A.Y."/>
            <person name="Slobodkin A.I."/>
        </authorList>
    </citation>
    <scope>NUCLEOTIDE SEQUENCE [LARGE SCALE GENOMIC DNA]</scope>
    <source>
        <strain evidence="2 3">SM250</strain>
    </source>
</reference>
<feature type="domain" description="UspA" evidence="1">
    <location>
        <begin position="1"/>
        <end position="129"/>
    </location>
</feature>
<comment type="caution">
    <text evidence="2">The sequence shown here is derived from an EMBL/GenBank/DDBJ whole genome shotgun (WGS) entry which is preliminary data.</text>
</comment>
<dbReference type="Pfam" id="PF00582">
    <property type="entry name" value="Usp"/>
    <property type="match status" value="1"/>
</dbReference>
<keyword evidence="3" id="KW-1185">Reference proteome</keyword>
<dbReference type="CDD" id="cd00293">
    <property type="entry name" value="USP-like"/>
    <property type="match status" value="1"/>
</dbReference>
<dbReference type="RefSeq" id="WP_147799234.1">
    <property type="nucleotide sequence ID" value="NZ_VPFL01000006.1"/>
</dbReference>
<dbReference type="SUPFAM" id="SSF52402">
    <property type="entry name" value="Adenine nucleotide alpha hydrolases-like"/>
    <property type="match status" value="1"/>
</dbReference>
<evidence type="ECO:0000313" key="3">
    <source>
        <dbReference type="Proteomes" id="UP000321201"/>
    </source>
</evidence>
<accession>A0A5C7ELE9</accession>
<dbReference type="Gene3D" id="3.40.50.620">
    <property type="entry name" value="HUPs"/>
    <property type="match status" value="1"/>
</dbReference>
<proteinExistence type="predicted"/>
<sequence length="143" mass="15861">MVRNVLLPVSGERDMQWAIDYVIGLHRQEPVRVHLLSVQTPFNGHVRMFFKDDDIAAFHREDGEKELAPVRQALEQAGVLCVSHIAVGYSAATIAEFARQYHCSRIVMGPQRDPMSVSGLLLGGLARQVEQLLRAAGQACQVV</sequence>
<dbReference type="FunCoup" id="A0A5C7ELE9">
    <property type="interactions" value="324"/>
</dbReference>
<gene>
    <name evidence="2" type="ORF">FR698_05765</name>
</gene>
<dbReference type="InterPro" id="IPR006016">
    <property type="entry name" value="UspA"/>
</dbReference>
<evidence type="ECO:0000259" key="1">
    <source>
        <dbReference type="Pfam" id="PF00582"/>
    </source>
</evidence>
<name>A0A5C7ELE9_9PROT</name>
<protein>
    <submittedName>
        <fullName evidence="2">Universal stress protein</fullName>
    </submittedName>
</protein>
<evidence type="ECO:0000313" key="2">
    <source>
        <dbReference type="EMBL" id="TXF12366.1"/>
    </source>
</evidence>
<dbReference type="Proteomes" id="UP000321201">
    <property type="component" value="Unassembled WGS sequence"/>
</dbReference>